<reference evidence="1" key="1">
    <citation type="journal article" date="2015" name="Nature">
        <title>Complex archaea that bridge the gap between prokaryotes and eukaryotes.</title>
        <authorList>
            <person name="Spang A."/>
            <person name="Saw J.H."/>
            <person name="Jorgensen S.L."/>
            <person name="Zaremba-Niedzwiedzka K."/>
            <person name="Martijn J."/>
            <person name="Lind A.E."/>
            <person name="van Eijk R."/>
            <person name="Schleper C."/>
            <person name="Guy L."/>
            <person name="Ettema T.J."/>
        </authorList>
    </citation>
    <scope>NUCLEOTIDE SEQUENCE</scope>
</reference>
<feature type="non-terminal residue" evidence="1">
    <location>
        <position position="1"/>
    </location>
</feature>
<proteinExistence type="predicted"/>
<organism evidence="1">
    <name type="scientific">marine sediment metagenome</name>
    <dbReference type="NCBI Taxonomy" id="412755"/>
    <lineage>
        <taxon>unclassified sequences</taxon>
        <taxon>metagenomes</taxon>
        <taxon>ecological metagenomes</taxon>
    </lineage>
</organism>
<accession>A0A0F9E369</accession>
<evidence type="ECO:0000313" key="1">
    <source>
        <dbReference type="EMBL" id="KKL68478.1"/>
    </source>
</evidence>
<sequence>LKALQSGLTVEDLAAQLSPSEIEAALQQTLQILQEKFSTDLASAFTLGANQAGEDILSNLTSRLDSLLAEEGLTFKVELSEEARRLLEKGIPTKDGGSTSATTGQLFIDKIVPAADTLQQGAQQFLESNQTFRQASEILNLGAGAMGISAAALNISASESLAAATELRGAVASLQEGIGGEQQTQNFDEFKQAQQETKQTIESGNKLLENITKSIENQTKAVEKEQDEPVEVEIAGLEANTEATTSSVEKVGDNTVAVEGLDDRLKTTNDNLAEGIDLKVDAVQELNVNIKGLEGAVETLKPQFAEVATQAAERVVAAALAQLAAAAGDHESRTNFQNTADGLS</sequence>
<dbReference type="EMBL" id="LAZR01026519">
    <property type="protein sequence ID" value="KKL68478.1"/>
    <property type="molecule type" value="Genomic_DNA"/>
</dbReference>
<dbReference type="AlphaFoldDB" id="A0A0F9E369"/>
<protein>
    <submittedName>
        <fullName evidence="1">Uncharacterized protein</fullName>
    </submittedName>
</protein>
<gene>
    <name evidence="1" type="ORF">LCGC14_2124590</name>
</gene>
<name>A0A0F9E369_9ZZZZ</name>
<comment type="caution">
    <text evidence="1">The sequence shown here is derived from an EMBL/GenBank/DDBJ whole genome shotgun (WGS) entry which is preliminary data.</text>
</comment>